<evidence type="ECO:0008006" key="4">
    <source>
        <dbReference type="Google" id="ProtNLM"/>
    </source>
</evidence>
<proteinExistence type="predicted"/>
<dbReference type="PANTHER" id="PTHR37536">
    <property type="entry name" value="PUTATIVE (AFU_ORTHOLOGUE AFUA_3G02970)-RELATED"/>
    <property type="match status" value="1"/>
</dbReference>
<dbReference type="InterPro" id="IPR038656">
    <property type="entry name" value="Peptidase_G1_sf"/>
</dbReference>
<organism evidence="2 3">
    <name type="scientific">Trametes cubensis</name>
    <dbReference type="NCBI Taxonomy" id="1111947"/>
    <lineage>
        <taxon>Eukaryota</taxon>
        <taxon>Fungi</taxon>
        <taxon>Dikarya</taxon>
        <taxon>Basidiomycota</taxon>
        <taxon>Agaricomycotina</taxon>
        <taxon>Agaricomycetes</taxon>
        <taxon>Polyporales</taxon>
        <taxon>Polyporaceae</taxon>
        <taxon>Trametes</taxon>
    </lineage>
</organism>
<dbReference type="AlphaFoldDB" id="A0AAD7TV45"/>
<dbReference type="GO" id="GO:0006508">
    <property type="term" value="P:proteolysis"/>
    <property type="evidence" value="ECO:0007669"/>
    <property type="project" value="InterPro"/>
</dbReference>
<dbReference type="CDD" id="cd13426">
    <property type="entry name" value="Peptidase_G1"/>
    <property type="match status" value="1"/>
</dbReference>
<feature type="chain" id="PRO_5042154953" description="Aspergillopepsin" evidence="1">
    <location>
        <begin position="19"/>
        <end position="263"/>
    </location>
</feature>
<dbReference type="Proteomes" id="UP001215151">
    <property type="component" value="Unassembled WGS sequence"/>
</dbReference>
<dbReference type="GO" id="GO:0070007">
    <property type="term" value="F:glutamic-type endopeptidase activity"/>
    <property type="evidence" value="ECO:0007669"/>
    <property type="project" value="InterPro"/>
</dbReference>
<evidence type="ECO:0000313" key="3">
    <source>
        <dbReference type="Proteomes" id="UP001215151"/>
    </source>
</evidence>
<dbReference type="Pfam" id="PF01828">
    <property type="entry name" value="Peptidase_A4"/>
    <property type="match status" value="1"/>
</dbReference>
<dbReference type="EMBL" id="JAPEVG010000097">
    <property type="protein sequence ID" value="KAJ8483267.1"/>
    <property type="molecule type" value="Genomic_DNA"/>
</dbReference>
<reference evidence="2" key="1">
    <citation type="submission" date="2022-11" db="EMBL/GenBank/DDBJ databases">
        <title>Genome Sequence of Cubamyces cubensis.</title>
        <authorList>
            <person name="Buettner E."/>
        </authorList>
    </citation>
    <scope>NUCLEOTIDE SEQUENCE</scope>
    <source>
        <strain evidence="2">MPL-01</strain>
    </source>
</reference>
<dbReference type="InterPro" id="IPR013320">
    <property type="entry name" value="ConA-like_dom_sf"/>
</dbReference>
<dbReference type="PANTHER" id="PTHR37536:SF1">
    <property type="entry name" value="ASPERGILLOPEPSIN, PUTAITVE (AFU_ORTHOLOGUE AFUA_7G01200)"/>
    <property type="match status" value="1"/>
</dbReference>
<name>A0AAD7TV45_9APHY</name>
<accession>A0AAD7TV45</accession>
<dbReference type="PRINTS" id="PR00977">
    <property type="entry name" value="SCYTLDPTASE"/>
</dbReference>
<protein>
    <recommendedName>
        <fullName evidence="4">Aspergillopepsin</fullName>
    </recommendedName>
</protein>
<keyword evidence="3" id="KW-1185">Reference proteome</keyword>
<sequence>MLFSVLFFHVFMATLTLAAPATSGEQAGTAPIAATVTVPAASTVAQDVDTNNWAGLALTVGSNAAVRSVTGAFTIPTPAVPPGGNSHEVYESAAWIGIDGYNCDSALLRTGVTFIYANGDVNANAWYEWYPSVDRTYYDIKVSIGNLITASVTAYTPQSGTVTLINNSTGAQTSVALGNADYAALCMNSVEYIVGDTTQPNGAGPSLPIPDFGTLAFSDAFVSLTPSASPLTDLLNIVQDGAALTSVSTEYDTITIKYIGDSE</sequence>
<evidence type="ECO:0000256" key="1">
    <source>
        <dbReference type="SAM" id="SignalP"/>
    </source>
</evidence>
<keyword evidence="1" id="KW-0732">Signal</keyword>
<comment type="caution">
    <text evidence="2">The sequence shown here is derived from an EMBL/GenBank/DDBJ whole genome shotgun (WGS) entry which is preliminary data.</text>
</comment>
<feature type="signal peptide" evidence="1">
    <location>
        <begin position="1"/>
        <end position="18"/>
    </location>
</feature>
<dbReference type="Gene3D" id="2.60.120.700">
    <property type="entry name" value="Peptidase G1"/>
    <property type="match status" value="1"/>
</dbReference>
<gene>
    <name evidence="2" type="ORF">ONZ51_g4821</name>
</gene>
<dbReference type="SUPFAM" id="SSF49899">
    <property type="entry name" value="Concanavalin A-like lectins/glucanases"/>
    <property type="match status" value="1"/>
</dbReference>
<evidence type="ECO:0000313" key="2">
    <source>
        <dbReference type="EMBL" id="KAJ8483267.1"/>
    </source>
</evidence>
<dbReference type="InterPro" id="IPR000250">
    <property type="entry name" value="Peptidase_G1"/>
</dbReference>